<sequence>MVAKAEDRPNEDGHSNDGNSDNGNSGDRHSGNGNSGNGNSGDRPGCGRPGEEQPTMAAKLDRLFDDVRPHGPRGRRYTNDDVATAVKAAGPDIRVSGAYLSALRTGVKKNPSTELLTALARFFGVPASYFLDDVTAAQTDAEIALAKVAGNLGVRQLALRALELSPEGLAAVTKIVEHVLENDGQPMPPAGQS</sequence>
<reference evidence="3" key="2">
    <citation type="submission" date="2020-09" db="EMBL/GenBank/DDBJ databases">
        <authorList>
            <person name="Sun Q."/>
            <person name="Zhou Y."/>
        </authorList>
    </citation>
    <scope>NUCLEOTIDE SEQUENCE</scope>
    <source>
        <strain evidence="3">CGMCC 4.7201</strain>
    </source>
</reference>
<dbReference type="InterPro" id="IPR010982">
    <property type="entry name" value="Lambda_DNA-bd_dom_sf"/>
</dbReference>
<organism evidence="3 4">
    <name type="scientific">Wenjunlia tyrosinilytica</name>
    <dbReference type="NCBI Taxonomy" id="1544741"/>
    <lineage>
        <taxon>Bacteria</taxon>
        <taxon>Bacillati</taxon>
        <taxon>Actinomycetota</taxon>
        <taxon>Actinomycetes</taxon>
        <taxon>Kitasatosporales</taxon>
        <taxon>Streptomycetaceae</taxon>
        <taxon>Wenjunlia</taxon>
    </lineage>
</organism>
<dbReference type="SUPFAM" id="SSF47413">
    <property type="entry name" value="lambda repressor-like DNA-binding domains"/>
    <property type="match status" value="1"/>
</dbReference>
<evidence type="ECO:0000259" key="2">
    <source>
        <dbReference type="PROSITE" id="PS50943"/>
    </source>
</evidence>
<dbReference type="InterPro" id="IPR001387">
    <property type="entry name" value="Cro/C1-type_HTH"/>
</dbReference>
<reference evidence="3" key="1">
    <citation type="journal article" date="2014" name="Int. J. Syst. Evol. Microbiol.">
        <title>Complete genome sequence of Corynebacterium casei LMG S-19264T (=DSM 44701T), isolated from a smear-ripened cheese.</title>
        <authorList>
            <consortium name="US DOE Joint Genome Institute (JGI-PGF)"/>
            <person name="Walter F."/>
            <person name="Albersmeier A."/>
            <person name="Kalinowski J."/>
            <person name="Ruckert C."/>
        </authorList>
    </citation>
    <scope>NUCLEOTIDE SEQUENCE</scope>
    <source>
        <strain evidence="3">CGMCC 4.7201</strain>
    </source>
</reference>
<dbReference type="EMBL" id="BMMS01000015">
    <property type="protein sequence ID" value="GGO90596.1"/>
    <property type="molecule type" value="Genomic_DNA"/>
</dbReference>
<protein>
    <recommendedName>
        <fullName evidence="2">HTH cro/C1-type domain-containing protein</fullName>
    </recommendedName>
</protein>
<comment type="caution">
    <text evidence="3">The sequence shown here is derived from an EMBL/GenBank/DDBJ whole genome shotgun (WGS) entry which is preliminary data.</text>
</comment>
<dbReference type="PROSITE" id="PS50943">
    <property type="entry name" value="HTH_CROC1"/>
    <property type="match status" value="1"/>
</dbReference>
<feature type="compositionally biased region" description="Basic and acidic residues" evidence="1">
    <location>
        <begin position="1"/>
        <end position="15"/>
    </location>
</feature>
<dbReference type="Proteomes" id="UP000641932">
    <property type="component" value="Unassembled WGS sequence"/>
</dbReference>
<evidence type="ECO:0000313" key="3">
    <source>
        <dbReference type="EMBL" id="GGO90596.1"/>
    </source>
</evidence>
<dbReference type="GO" id="GO:0003677">
    <property type="term" value="F:DNA binding"/>
    <property type="evidence" value="ECO:0007669"/>
    <property type="project" value="InterPro"/>
</dbReference>
<dbReference type="AlphaFoldDB" id="A0A918DZ79"/>
<feature type="compositionally biased region" description="Low complexity" evidence="1">
    <location>
        <begin position="16"/>
        <end position="25"/>
    </location>
</feature>
<evidence type="ECO:0000256" key="1">
    <source>
        <dbReference type="SAM" id="MobiDB-lite"/>
    </source>
</evidence>
<feature type="domain" description="HTH cro/C1-type" evidence="2">
    <location>
        <begin position="95"/>
        <end position="130"/>
    </location>
</feature>
<gene>
    <name evidence="3" type="ORF">GCM10012280_36480</name>
</gene>
<dbReference type="Gene3D" id="1.10.260.40">
    <property type="entry name" value="lambda repressor-like DNA-binding domains"/>
    <property type="match status" value="1"/>
</dbReference>
<keyword evidence="4" id="KW-1185">Reference proteome</keyword>
<feature type="region of interest" description="Disordered" evidence="1">
    <location>
        <begin position="1"/>
        <end position="53"/>
    </location>
</feature>
<proteinExistence type="predicted"/>
<dbReference type="CDD" id="cd00093">
    <property type="entry name" value="HTH_XRE"/>
    <property type="match status" value="1"/>
</dbReference>
<evidence type="ECO:0000313" key="4">
    <source>
        <dbReference type="Proteomes" id="UP000641932"/>
    </source>
</evidence>
<name>A0A918DZ79_9ACTN</name>
<accession>A0A918DZ79</accession>